<accession>A0A418PPF2</accession>
<comment type="caution">
    <text evidence="1">The sequence shown here is derived from an EMBL/GenBank/DDBJ whole genome shotgun (WGS) entry which is preliminary data.</text>
</comment>
<proteinExistence type="predicted"/>
<keyword evidence="2" id="KW-1185">Reference proteome</keyword>
<reference evidence="1 2" key="1">
    <citation type="submission" date="2018-09" db="EMBL/GenBank/DDBJ databases">
        <authorList>
            <person name="Wang X."/>
            <person name="Du Z."/>
        </authorList>
    </citation>
    <scope>NUCLEOTIDE SEQUENCE [LARGE SCALE GENOMIC DNA]</scope>
    <source>
        <strain evidence="1 2">N3</strain>
    </source>
</reference>
<dbReference type="EMBL" id="QXML01000007">
    <property type="protein sequence ID" value="RIW13954.1"/>
    <property type="molecule type" value="Genomic_DNA"/>
</dbReference>
<dbReference type="Proteomes" id="UP000283522">
    <property type="component" value="Unassembled WGS sequence"/>
</dbReference>
<sequence>MFENFSKSLIVDGIFCICDLEDLNQWFSMEKHMKRSGKSQSPGFFSIFDRTKFYTSWDYFQEKPP</sequence>
<organism evidence="1 2">
    <name type="scientific">Algoriphagus lacus</name>
    <dbReference type="NCBI Taxonomy" id="2056311"/>
    <lineage>
        <taxon>Bacteria</taxon>
        <taxon>Pseudomonadati</taxon>
        <taxon>Bacteroidota</taxon>
        <taxon>Cytophagia</taxon>
        <taxon>Cytophagales</taxon>
        <taxon>Cyclobacteriaceae</taxon>
        <taxon>Algoriphagus</taxon>
    </lineage>
</organism>
<evidence type="ECO:0000313" key="2">
    <source>
        <dbReference type="Proteomes" id="UP000283522"/>
    </source>
</evidence>
<name>A0A418PPF2_9BACT</name>
<gene>
    <name evidence="1" type="ORF">D0X99_14165</name>
</gene>
<evidence type="ECO:0000313" key="1">
    <source>
        <dbReference type="EMBL" id="RIW13954.1"/>
    </source>
</evidence>
<protein>
    <submittedName>
        <fullName evidence="1">Uncharacterized protein</fullName>
    </submittedName>
</protein>
<dbReference type="AlphaFoldDB" id="A0A418PPF2"/>